<dbReference type="CDD" id="cd05233">
    <property type="entry name" value="SDR_c"/>
    <property type="match status" value="1"/>
</dbReference>
<dbReference type="EMBL" id="LNXW01000013">
    <property type="protein sequence ID" value="KTC80309.1"/>
    <property type="molecule type" value="Genomic_DNA"/>
</dbReference>
<reference evidence="5 7" key="2">
    <citation type="submission" date="2018-12" db="EMBL/GenBank/DDBJ databases">
        <authorList>
            <consortium name="Pathogen Informatics"/>
        </authorList>
    </citation>
    <scope>NUCLEOTIDE SEQUENCE [LARGE SCALE GENOMIC DNA]</scope>
    <source>
        <strain evidence="5 7">NCTC11976</strain>
    </source>
</reference>
<evidence type="ECO:0000256" key="2">
    <source>
        <dbReference type="ARBA" id="ARBA00023002"/>
    </source>
</evidence>
<evidence type="ECO:0000313" key="4">
    <source>
        <dbReference type="EMBL" id="KTC80309.1"/>
    </source>
</evidence>
<dbReference type="RefSeq" id="WP_028379938.1">
    <property type="nucleotide sequence ID" value="NZ_CAAAIT010000001.1"/>
</dbReference>
<evidence type="ECO:0000313" key="5">
    <source>
        <dbReference type="EMBL" id="VEB38891.1"/>
    </source>
</evidence>
<dbReference type="Proteomes" id="UP000054921">
    <property type="component" value="Unassembled WGS sequence"/>
</dbReference>
<evidence type="ECO:0000313" key="7">
    <source>
        <dbReference type="Proteomes" id="UP000277577"/>
    </source>
</evidence>
<dbReference type="InterPro" id="IPR036291">
    <property type="entry name" value="NAD(P)-bd_dom_sf"/>
</dbReference>
<keyword evidence="2 5" id="KW-0560">Oxidoreductase</keyword>
<proteinExistence type="inferred from homology"/>
<dbReference type="Proteomes" id="UP000277577">
    <property type="component" value="Chromosome"/>
</dbReference>
<keyword evidence="7" id="KW-1185">Reference proteome</keyword>
<accession>A0A0W0SBR4</accession>
<dbReference type="PATRIC" id="fig|28084.5.peg.2521"/>
<name>A0A0W0SBR4_9GAMM</name>
<dbReference type="Gene3D" id="3.40.50.720">
    <property type="entry name" value="NAD(P)-binding Rossmann-like Domain"/>
    <property type="match status" value="1"/>
</dbReference>
<dbReference type="PANTHER" id="PTHR44196">
    <property type="entry name" value="DEHYDROGENASE/REDUCTASE SDR FAMILY MEMBER 7B"/>
    <property type="match status" value="1"/>
</dbReference>
<gene>
    <name evidence="4" type="primary">yueD_3</name>
    <name evidence="5" type="synonym">yueD_2</name>
    <name evidence="4" type="ORF">Lche_2329</name>
    <name evidence="5" type="ORF">NCTC11976_02967</name>
</gene>
<dbReference type="EMBL" id="LR134173">
    <property type="protein sequence ID" value="VEB38891.1"/>
    <property type="molecule type" value="Genomic_DNA"/>
</dbReference>
<dbReference type="InterPro" id="IPR002347">
    <property type="entry name" value="SDR_fam"/>
</dbReference>
<organism evidence="4 6">
    <name type="scientific">Legionella cherrii</name>
    <dbReference type="NCBI Taxonomy" id="28084"/>
    <lineage>
        <taxon>Bacteria</taxon>
        <taxon>Pseudomonadati</taxon>
        <taxon>Pseudomonadota</taxon>
        <taxon>Gammaproteobacteria</taxon>
        <taxon>Legionellales</taxon>
        <taxon>Legionellaceae</taxon>
        <taxon>Legionella</taxon>
    </lineage>
</organism>
<dbReference type="OrthoDB" id="9794387at2"/>
<dbReference type="AlphaFoldDB" id="A0A0W0SBR4"/>
<dbReference type="PANTHER" id="PTHR44196:SF1">
    <property type="entry name" value="DEHYDROGENASE_REDUCTASE SDR FAMILY MEMBER 7B"/>
    <property type="match status" value="1"/>
</dbReference>
<dbReference type="SUPFAM" id="SSF51735">
    <property type="entry name" value="NAD(P)-binding Rossmann-fold domains"/>
    <property type="match status" value="1"/>
</dbReference>
<reference evidence="4 6" key="1">
    <citation type="submission" date="2015-11" db="EMBL/GenBank/DDBJ databases">
        <title>Genomic analysis of 38 Legionella species identifies large and diverse effector repertoires.</title>
        <authorList>
            <person name="Burstein D."/>
            <person name="Amaro F."/>
            <person name="Zusman T."/>
            <person name="Lifshitz Z."/>
            <person name="Cohen O."/>
            <person name="Gilbert J.A."/>
            <person name="Pupko T."/>
            <person name="Shuman H.A."/>
            <person name="Segal G."/>
        </authorList>
    </citation>
    <scope>NUCLEOTIDE SEQUENCE [LARGE SCALE GENOMIC DNA]</scope>
    <source>
        <strain evidence="4 6">ORW</strain>
    </source>
</reference>
<evidence type="ECO:0000313" key="6">
    <source>
        <dbReference type="Proteomes" id="UP000054921"/>
    </source>
</evidence>
<dbReference type="EC" id="1.1.1.-" evidence="5"/>
<evidence type="ECO:0000256" key="1">
    <source>
        <dbReference type="ARBA" id="ARBA00006484"/>
    </source>
</evidence>
<evidence type="ECO:0000256" key="3">
    <source>
        <dbReference type="RuleBase" id="RU000363"/>
    </source>
</evidence>
<dbReference type="PRINTS" id="PR00081">
    <property type="entry name" value="GDHRDH"/>
</dbReference>
<protein>
    <submittedName>
        <fullName evidence="4">Sepiapterin reductase</fullName>
        <ecNumber evidence="5">1.1.1.-</ecNumber>
    </submittedName>
</protein>
<dbReference type="STRING" id="28084.Lche_2329"/>
<dbReference type="GO" id="GO:0016491">
    <property type="term" value="F:oxidoreductase activity"/>
    <property type="evidence" value="ECO:0007669"/>
    <property type="project" value="UniProtKB-KW"/>
</dbReference>
<dbReference type="Pfam" id="PF00106">
    <property type="entry name" value="adh_short"/>
    <property type="match status" value="1"/>
</dbReference>
<sequence>MSPIAVITGASSGIGHALTLELASQGITVIAIARNNTELLKLKEKHPDTIKTLPADITTDEGLKRIANEIKSLHINYLIHNAGIISPLGLLHEATAADIKKIIETNLIAPILLTQSVLPFFSKQGGRILNITSVAGEKAVTGAGAYCISKSAFNMWTNVLRAELPQGIVATDVIPGEVDTGMQKNLRECPVELFPLADEFKKAYQEKTLLPPKVCAEFLAFLLLKTTPKEFSEKRWNIYKHYTKPIPLPLNKDKLDD</sequence>
<dbReference type="PRINTS" id="PR00080">
    <property type="entry name" value="SDRFAMILY"/>
</dbReference>
<dbReference type="GO" id="GO:0016020">
    <property type="term" value="C:membrane"/>
    <property type="evidence" value="ECO:0007669"/>
    <property type="project" value="TreeGrafter"/>
</dbReference>
<comment type="similarity">
    <text evidence="1 3">Belongs to the short-chain dehydrogenases/reductases (SDR) family.</text>
</comment>